<dbReference type="Proteomes" id="UP000580250">
    <property type="component" value="Unassembled WGS sequence"/>
</dbReference>
<comment type="caution">
    <text evidence="1">The sequence shown here is derived from an EMBL/GenBank/DDBJ whole genome shotgun (WGS) entry which is preliminary data.</text>
</comment>
<organism evidence="1 2">
    <name type="scientific">Meloidogyne enterolobii</name>
    <name type="common">Root-knot nematode worm</name>
    <name type="synonym">Meloidogyne mayaguensis</name>
    <dbReference type="NCBI Taxonomy" id="390850"/>
    <lineage>
        <taxon>Eukaryota</taxon>
        <taxon>Metazoa</taxon>
        <taxon>Ecdysozoa</taxon>
        <taxon>Nematoda</taxon>
        <taxon>Chromadorea</taxon>
        <taxon>Rhabditida</taxon>
        <taxon>Tylenchina</taxon>
        <taxon>Tylenchomorpha</taxon>
        <taxon>Tylenchoidea</taxon>
        <taxon>Meloidogynidae</taxon>
        <taxon>Meloidogyninae</taxon>
        <taxon>Meloidogyne</taxon>
    </lineage>
</organism>
<protein>
    <submittedName>
        <fullName evidence="1">Uncharacterized protein</fullName>
    </submittedName>
</protein>
<accession>A0A6V7Y6S4</accession>
<dbReference type="AlphaFoldDB" id="A0A6V7Y6S4"/>
<evidence type="ECO:0000313" key="2">
    <source>
        <dbReference type="Proteomes" id="UP000580250"/>
    </source>
</evidence>
<reference evidence="1 2" key="1">
    <citation type="submission" date="2020-08" db="EMBL/GenBank/DDBJ databases">
        <authorList>
            <person name="Koutsovoulos G."/>
            <person name="Danchin GJ E."/>
        </authorList>
    </citation>
    <scope>NUCLEOTIDE SEQUENCE [LARGE SCALE GENOMIC DNA]</scope>
</reference>
<name>A0A6V7Y6S4_MELEN</name>
<evidence type="ECO:0000313" key="1">
    <source>
        <dbReference type="EMBL" id="CAD2207235.1"/>
    </source>
</evidence>
<proteinExistence type="predicted"/>
<gene>
    <name evidence="1" type="ORF">MENT_LOCUS61153</name>
</gene>
<sequence>MDILLNILTNRGDKLNQVRFVLGPYWSSQLYNFFVEYITTSKDCSKMVPDIRLKCLVKPNFKLSERAKEVKNSNDSKSTSYLIKNIYNPKLKFYFTTSEPKDNSSIYTLKIIKICRI</sequence>
<dbReference type="EMBL" id="CAJEWN010003308">
    <property type="protein sequence ID" value="CAD2207235.1"/>
    <property type="molecule type" value="Genomic_DNA"/>
</dbReference>